<evidence type="ECO:0000256" key="6">
    <source>
        <dbReference type="ARBA" id="ARBA00022764"/>
    </source>
</evidence>
<keyword evidence="7" id="KW-0106">Calcium</keyword>
<keyword evidence="6" id="KW-0574">Periplasm</keyword>
<dbReference type="Proteomes" id="UP000191056">
    <property type="component" value="Unassembled WGS sequence"/>
</dbReference>
<evidence type="ECO:0000256" key="8">
    <source>
        <dbReference type="ARBA" id="ARBA00034323"/>
    </source>
</evidence>
<dbReference type="SUPFAM" id="SSF53822">
    <property type="entry name" value="Periplasmic binding protein-like I"/>
    <property type="match status" value="1"/>
</dbReference>
<organism evidence="11 12">
    <name type="scientific">Clostridium chromiireducens</name>
    <dbReference type="NCBI Taxonomy" id="225345"/>
    <lineage>
        <taxon>Bacteria</taxon>
        <taxon>Bacillati</taxon>
        <taxon>Bacillota</taxon>
        <taxon>Clostridia</taxon>
        <taxon>Eubacteriales</taxon>
        <taxon>Clostridiaceae</taxon>
        <taxon>Clostridium</taxon>
    </lineage>
</organism>
<dbReference type="PANTHER" id="PTHR30036:SF2">
    <property type="entry name" value="D-GALACTOSE_METHYL-GALACTOSIDE BINDING PERIPLASMIC PROTEIN MGLB"/>
    <property type="match status" value="1"/>
</dbReference>
<dbReference type="InterPro" id="IPR050555">
    <property type="entry name" value="Bact_Solute-Bind_Prot2"/>
</dbReference>
<evidence type="ECO:0000256" key="5">
    <source>
        <dbReference type="ARBA" id="ARBA00022729"/>
    </source>
</evidence>
<comment type="subcellular location">
    <subcellularLocation>
        <location evidence="1">Cell envelope</location>
    </subcellularLocation>
</comment>
<feature type="domain" description="Periplasmic binding protein" evidence="10">
    <location>
        <begin position="44"/>
        <end position="321"/>
    </location>
</feature>
<comment type="subunit">
    <text evidence="8">The ABC transporter complex is composed of one ATP-binding protein (MglA), two transmembrane proteins (MglC) and a solute-binding protein (MglB).</text>
</comment>
<dbReference type="STRING" id="225345.CLCHR_33630"/>
<dbReference type="Gene3D" id="3.40.50.2300">
    <property type="match status" value="2"/>
</dbReference>
<keyword evidence="4" id="KW-0479">Metal-binding</keyword>
<evidence type="ECO:0000313" key="11">
    <source>
        <dbReference type="EMBL" id="OPJ59685.1"/>
    </source>
</evidence>
<evidence type="ECO:0000313" key="12">
    <source>
        <dbReference type="Proteomes" id="UP000191056"/>
    </source>
</evidence>
<evidence type="ECO:0000259" key="10">
    <source>
        <dbReference type="Pfam" id="PF13407"/>
    </source>
</evidence>
<keyword evidence="5" id="KW-0732">Signal</keyword>
<keyword evidence="3" id="KW-0762">Sugar transport</keyword>
<keyword evidence="2" id="KW-0813">Transport</keyword>
<evidence type="ECO:0000256" key="4">
    <source>
        <dbReference type="ARBA" id="ARBA00022723"/>
    </source>
</evidence>
<evidence type="ECO:0000256" key="1">
    <source>
        <dbReference type="ARBA" id="ARBA00004196"/>
    </source>
</evidence>
<dbReference type="InterPro" id="IPR028082">
    <property type="entry name" value="Peripla_BP_I"/>
</dbReference>
<comment type="caution">
    <text evidence="11">The sequence shown here is derived from an EMBL/GenBank/DDBJ whole genome shotgun (WGS) entry which is preliminary data.</text>
</comment>
<dbReference type="InterPro" id="IPR025997">
    <property type="entry name" value="SBP_2_dom"/>
</dbReference>
<dbReference type="AlphaFoldDB" id="A0A1V4IJ03"/>
<dbReference type="RefSeq" id="WP_079440954.1">
    <property type="nucleotide sequence ID" value="NZ_MZGT01000048.1"/>
</dbReference>
<name>A0A1V4IJ03_9CLOT</name>
<dbReference type="GO" id="GO:0030288">
    <property type="term" value="C:outer membrane-bounded periplasmic space"/>
    <property type="evidence" value="ECO:0007669"/>
    <property type="project" value="TreeGrafter"/>
</dbReference>
<protein>
    <recommendedName>
        <fullName evidence="9">D-galactose/methyl-galactoside binding periplasmic protein MglB</fullName>
    </recommendedName>
</protein>
<dbReference type="GO" id="GO:0046872">
    <property type="term" value="F:metal ion binding"/>
    <property type="evidence" value="ECO:0007669"/>
    <property type="project" value="UniProtKB-KW"/>
</dbReference>
<reference evidence="11 12" key="1">
    <citation type="submission" date="2017-03" db="EMBL/GenBank/DDBJ databases">
        <title>Genome sequence of Clostridium chromiireducens DSM 23318.</title>
        <authorList>
            <person name="Poehlein A."/>
            <person name="Daniel R."/>
        </authorList>
    </citation>
    <scope>NUCLEOTIDE SEQUENCE [LARGE SCALE GENOMIC DNA]</scope>
    <source>
        <strain evidence="11 12">DSM 23318</strain>
    </source>
</reference>
<evidence type="ECO:0000256" key="3">
    <source>
        <dbReference type="ARBA" id="ARBA00022597"/>
    </source>
</evidence>
<dbReference type="OrthoDB" id="9814427at2"/>
<dbReference type="EMBL" id="MZGT01000048">
    <property type="protein sequence ID" value="OPJ59685.1"/>
    <property type="molecule type" value="Genomic_DNA"/>
</dbReference>
<sequence length="350" mass="38979">MKSIKKISSFITFLILLSTMLLQSYNKNLSSPVLKNSNQPVKISVLIGNYNISITSLVKDSLEKIEQENPGTVNYTFYNGKGDQNIQNMQLNSILAEKNIDLIVLDMVDSKYTKYAVEKIKQSNIPAMFWGNVDIPATMSYSKACSIRPDPAEGGILQGSIVVDEWKNDKDKIDKNNDNIIQYIMLEGTPTNIYALERTKYSLLEIQSNNIKTEELATKICNWSEEEANTTISSLLLKYGNKIELIIANDDAMAIGAISALQKYGLNLENNMQDVKVIGFDGIEKARELIKNGVMTGTVVEDPYFIAKTLYTVGLNLLNNQNLIDGTTATIDITGKIVSIPYQGVLVNYK</sequence>
<evidence type="ECO:0000256" key="2">
    <source>
        <dbReference type="ARBA" id="ARBA00022448"/>
    </source>
</evidence>
<dbReference type="CDD" id="cd01539">
    <property type="entry name" value="PBP1_GGBP"/>
    <property type="match status" value="1"/>
</dbReference>
<dbReference type="Pfam" id="PF13407">
    <property type="entry name" value="Peripla_BP_4"/>
    <property type="match status" value="1"/>
</dbReference>
<evidence type="ECO:0000256" key="7">
    <source>
        <dbReference type="ARBA" id="ARBA00022837"/>
    </source>
</evidence>
<keyword evidence="12" id="KW-1185">Reference proteome</keyword>
<dbReference type="PANTHER" id="PTHR30036">
    <property type="entry name" value="D-XYLOSE-BINDING PERIPLASMIC PROTEIN"/>
    <property type="match status" value="1"/>
</dbReference>
<accession>A0A1V4IJ03</accession>
<dbReference type="InterPro" id="IPR044085">
    <property type="entry name" value="MglB-like_PBP1"/>
</dbReference>
<dbReference type="GO" id="GO:0030246">
    <property type="term" value="F:carbohydrate binding"/>
    <property type="evidence" value="ECO:0007669"/>
    <property type="project" value="InterPro"/>
</dbReference>
<proteinExistence type="predicted"/>
<evidence type="ECO:0000256" key="9">
    <source>
        <dbReference type="ARBA" id="ARBA00034344"/>
    </source>
</evidence>
<gene>
    <name evidence="11" type="primary">mglB_19</name>
    <name evidence="11" type="ORF">CLCHR_33630</name>
</gene>